<dbReference type="KEGG" id="mpp:MICPUCDRAFT_61112"/>
<dbReference type="OrthoDB" id="497455at2759"/>
<gene>
    <name evidence="2" type="primary">PSP3</name>
    <name evidence="2" type="ORF">MICPUCDRAFT_61112</name>
</gene>
<proteinExistence type="predicted"/>
<feature type="compositionally biased region" description="Low complexity" evidence="1">
    <location>
        <begin position="51"/>
        <end position="71"/>
    </location>
</feature>
<organism evidence="3">
    <name type="scientific">Micromonas pusilla (strain CCMP1545)</name>
    <name type="common">Picoplanktonic green alga</name>
    <dbReference type="NCBI Taxonomy" id="564608"/>
    <lineage>
        <taxon>Eukaryota</taxon>
        <taxon>Viridiplantae</taxon>
        <taxon>Chlorophyta</taxon>
        <taxon>Mamiellophyceae</taxon>
        <taxon>Mamiellales</taxon>
        <taxon>Mamiellaceae</taxon>
        <taxon>Micromonas</taxon>
    </lineage>
</organism>
<dbReference type="GeneID" id="9680617"/>
<name>C1MGQ3_MICPC</name>
<feature type="compositionally biased region" description="Gly residues" evidence="1">
    <location>
        <begin position="134"/>
        <end position="143"/>
    </location>
</feature>
<feature type="compositionally biased region" description="Low complexity" evidence="1">
    <location>
        <begin position="89"/>
        <end position="133"/>
    </location>
</feature>
<feature type="region of interest" description="Disordered" evidence="1">
    <location>
        <begin position="1"/>
        <end position="157"/>
    </location>
</feature>
<feature type="compositionally biased region" description="Polar residues" evidence="1">
    <location>
        <begin position="1"/>
        <end position="12"/>
    </location>
</feature>
<evidence type="ECO:0000313" key="3">
    <source>
        <dbReference type="Proteomes" id="UP000001876"/>
    </source>
</evidence>
<dbReference type="AlphaFoldDB" id="C1MGQ3"/>
<dbReference type="EMBL" id="GG663735">
    <property type="protein sequence ID" value="EEH60069.1"/>
    <property type="molecule type" value="Genomic_DNA"/>
</dbReference>
<reference evidence="2 3" key="1">
    <citation type="journal article" date="2009" name="Science">
        <title>Green evolution and dynamic adaptations revealed by genomes of the marine picoeukaryotes Micromonas.</title>
        <authorList>
            <person name="Worden A.Z."/>
            <person name="Lee J.H."/>
            <person name="Mock T."/>
            <person name="Rouze P."/>
            <person name="Simmons M.P."/>
            <person name="Aerts A.L."/>
            <person name="Allen A.E."/>
            <person name="Cuvelier M.L."/>
            <person name="Derelle E."/>
            <person name="Everett M.V."/>
            <person name="Foulon E."/>
            <person name="Grimwood J."/>
            <person name="Gundlach H."/>
            <person name="Henrissat B."/>
            <person name="Napoli C."/>
            <person name="McDonald S.M."/>
            <person name="Parker M.S."/>
            <person name="Rombauts S."/>
            <person name="Salamov A."/>
            <person name="Von Dassow P."/>
            <person name="Badger J.H."/>
            <person name="Coutinho P.M."/>
            <person name="Demir E."/>
            <person name="Dubchak I."/>
            <person name="Gentemann C."/>
            <person name="Eikrem W."/>
            <person name="Gready J.E."/>
            <person name="John U."/>
            <person name="Lanier W."/>
            <person name="Lindquist E.A."/>
            <person name="Lucas S."/>
            <person name="Mayer K.F."/>
            <person name="Moreau H."/>
            <person name="Not F."/>
            <person name="Otillar R."/>
            <person name="Panaud O."/>
            <person name="Pangilinan J."/>
            <person name="Paulsen I."/>
            <person name="Piegu B."/>
            <person name="Poliakov A."/>
            <person name="Robbens S."/>
            <person name="Schmutz J."/>
            <person name="Toulza E."/>
            <person name="Wyss T."/>
            <person name="Zelensky A."/>
            <person name="Zhou K."/>
            <person name="Armbrust E.V."/>
            <person name="Bhattacharya D."/>
            <person name="Goodenough U.W."/>
            <person name="Van de Peer Y."/>
            <person name="Grigoriev I.V."/>
        </authorList>
    </citation>
    <scope>NUCLEOTIDE SEQUENCE [LARGE SCALE GENOMIC DNA]</scope>
    <source>
        <strain evidence="2 3">CCMP1545</strain>
    </source>
</reference>
<protein>
    <submittedName>
        <fullName evidence="2">Prasinophyte-specific protein 3</fullName>
    </submittedName>
</protein>
<dbReference type="Proteomes" id="UP000001876">
    <property type="component" value="Unassembled WGS sequence"/>
</dbReference>
<dbReference type="eggNOG" id="ENOG502SUZT">
    <property type="taxonomic scope" value="Eukaryota"/>
</dbReference>
<sequence length="268" mass="29328">MSFASFANSRVSSPPHAPMLAAAATRATRRSARATLRWIAHPTRSSPFAHGGSARSATTHAAAAPAPQGGAKDASSRQQPAGAPPPSTRAQQQAQDRARQAQWQRQQQQQQPQPRPSHQQQQQQPQRAPQQQRQGGGGGGAYGGAAQTPARNGGGYRGMLPEEIDALYHQMQHLGSQWADLHAEAELLEESKKCVLASITLHYMNDGDSKSQGEARAFAAPEYKEHINKMVEARRRANQAKVEFEGIKTHMNLTRTYEASRREEMKML</sequence>
<dbReference type="RefSeq" id="XP_003054817.1">
    <property type="nucleotide sequence ID" value="XM_003054771.1"/>
</dbReference>
<evidence type="ECO:0000256" key="1">
    <source>
        <dbReference type="SAM" id="MobiDB-lite"/>
    </source>
</evidence>
<evidence type="ECO:0000313" key="2">
    <source>
        <dbReference type="EMBL" id="EEH60069.1"/>
    </source>
</evidence>
<accession>C1MGQ3</accession>
<keyword evidence="3" id="KW-1185">Reference proteome</keyword>